<sequence>MLGEMIGEIRGKITVNRVLPPEGGSPKIESSYQGSGKILGIEVTDMGTYWSVIRAGGMLYGEGHGVMMTKDNEMATWKAQGAGRVTKQGALTARGSQFFHTQSQKLAHINSIVAVFEYEEDENGNTHDKLWEWK</sequence>
<gene>
    <name evidence="1" type="ORF">ANME2D_03074</name>
</gene>
<accession>A0A062V5H7</accession>
<proteinExistence type="predicted"/>
<comment type="caution">
    <text evidence="1">The sequence shown here is derived from an EMBL/GenBank/DDBJ whole genome shotgun (WGS) entry which is preliminary data.</text>
</comment>
<organism evidence="1 2">
    <name type="scientific">Candidatus Methanoperedens nitratireducens</name>
    <dbReference type="NCBI Taxonomy" id="1392998"/>
    <lineage>
        <taxon>Archaea</taxon>
        <taxon>Methanobacteriati</taxon>
        <taxon>Methanobacteriota</taxon>
        <taxon>Stenosarchaea group</taxon>
        <taxon>Methanomicrobia</taxon>
        <taxon>Methanosarcinales</taxon>
        <taxon>ANME-2 cluster</taxon>
        <taxon>Candidatus Methanoperedentaceae</taxon>
        <taxon>Candidatus Methanoperedens</taxon>
    </lineage>
</organism>
<dbReference type="OrthoDB" id="144619at2157"/>
<dbReference type="RefSeq" id="WP_048093164.1">
    <property type="nucleotide sequence ID" value="NZ_JMIY01000007.1"/>
</dbReference>
<evidence type="ECO:0000313" key="2">
    <source>
        <dbReference type="Proteomes" id="UP000027153"/>
    </source>
</evidence>
<dbReference type="EMBL" id="JMIY01000007">
    <property type="protein sequence ID" value="KCZ71044.1"/>
    <property type="molecule type" value="Genomic_DNA"/>
</dbReference>
<dbReference type="AlphaFoldDB" id="A0A062V5H7"/>
<dbReference type="Gene3D" id="2.40.160.20">
    <property type="match status" value="1"/>
</dbReference>
<evidence type="ECO:0000313" key="1">
    <source>
        <dbReference type="EMBL" id="KCZ71044.1"/>
    </source>
</evidence>
<name>A0A062V5H7_9EURY</name>
<protein>
    <submittedName>
        <fullName evidence="1">Uncharacterized protein</fullName>
    </submittedName>
</protein>
<keyword evidence="2" id="KW-1185">Reference proteome</keyword>
<dbReference type="Proteomes" id="UP000027153">
    <property type="component" value="Unassembled WGS sequence"/>
</dbReference>
<reference evidence="1 2" key="1">
    <citation type="journal article" date="2013" name="Nature">
        <title>Anaerobic oxidation of methane coupled to nitrate reduction in a novel archaeal lineage.</title>
        <authorList>
            <person name="Haroon M.F."/>
            <person name="Hu S."/>
            <person name="Shi Y."/>
            <person name="Imelfort M."/>
            <person name="Keller J."/>
            <person name="Hugenholtz P."/>
            <person name="Yuan Z."/>
            <person name="Tyson G.W."/>
        </authorList>
    </citation>
    <scope>NUCLEOTIDE SEQUENCE [LARGE SCALE GENOMIC DNA]</scope>
    <source>
        <strain evidence="1 2">ANME-2d</strain>
    </source>
</reference>